<dbReference type="InterPro" id="IPR034718">
    <property type="entry name" value="RlpA"/>
</dbReference>
<keyword evidence="4" id="KW-0449">Lipoprotein</keyword>
<evidence type="ECO:0000256" key="3">
    <source>
        <dbReference type="ARBA" id="ARBA00023316"/>
    </source>
</evidence>
<evidence type="ECO:0000256" key="2">
    <source>
        <dbReference type="ARBA" id="ARBA00023239"/>
    </source>
</evidence>
<reference evidence="7 8" key="1">
    <citation type="submission" date="2020-08" db="EMBL/GenBank/DDBJ databases">
        <title>Bridging the membrane lipid divide: bacteria of the FCB group superphylum have the potential to synthesize archaeal ether lipids.</title>
        <authorList>
            <person name="Villanueva L."/>
            <person name="Von Meijenfeldt F.A.B."/>
            <person name="Westbye A.B."/>
            <person name="Yadav S."/>
            <person name="Hopmans E.C."/>
            <person name="Dutilh B.E."/>
            <person name="Sinninghe Damste J.S."/>
        </authorList>
    </citation>
    <scope>NUCLEOTIDE SEQUENCE [LARGE SCALE GENOMIC DNA]</scope>
    <source>
        <strain evidence="7">NIOZ-UU47</strain>
    </source>
</reference>
<name>A0A8J6NCC9_9BACT</name>
<dbReference type="Gene3D" id="2.40.40.10">
    <property type="entry name" value="RlpA-like domain"/>
    <property type="match status" value="1"/>
</dbReference>
<keyword evidence="1" id="KW-0732">Signal</keyword>
<dbReference type="SUPFAM" id="SSF110997">
    <property type="entry name" value="Sporulation related repeat"/>
    <property type="match status" value="1"/>
</dbReference>
<dbReference type="Gene3D" id="3.30.70.1070">
    <property type="entry name" value="Sporulation related repeat"/>
    <property type="match status" value="1"/>
</dbReference>
<dbReference type="Pfam" id="PF03330">
    <property type="entry name" value="DPBB_1"/>
    <property type="match status" value="1"/>
</dbReference>
<evidence type="ECO:0000313" key="8">
    <source>
        <dbReference type="Proteomes" id="UP000614424"/>
    </source>
</evidence>
<dbReference type="GO" id="GO:0000270">
    <property type="term" value="P:peptidoglycan metabolic process"/>
    <property type="evidence" value="ECO:0007669"/>
    <property type="project" value="UniProtKB-UniRule"/>
</dbReference>
<dbReference type="NCBIfam" id="TIGR00413">
    <property type="entry name" value="rlpA"/>
    <property type="match status" value="1"/>
</dbReference>
<dbReference type="Pfam" id="PF05036">
    <property type="entry name" value="SPOR"/>
    <property type="match status" value="1"/>
</dbReference>
<evidence type="ECO:0000313" key="7">
    <source>
        <dbReference type="EMBL" id="MBC8318146.1"/>
    </source>
</evidence>
<dbReference type="HAMAP" id="MF_02071">
    <property type="entry name" value="RlpA"/>
    <property type="match status" value="1"/>
</dbReference>
<evidence type="ECO:0000259" key="6">
    <source>
        <dbReference type="PROSITE" id="PS51724"/>
    </source>
</evidence>
<sequence length="261" mass="29246">MKRYTVLFIYLILLLGCGKTPIISTPGKQPVSPEIKAQQAPVKIHPTQRPYKINGKKYYPIPSAEGFTQTGIASWYGGKFHGRKTSNGETYNMHGTTSAHKTLPMNTHLLVKNLENGKEFVTRINDRGPFVKGRIIDLSLTGARELNIIEKGTARVEITALGEAVTVTRNNEESEQFLPHEDFQAGDFYVQIGSFTVENNAIRLKDKVSGWGKTTEITTFDRGDAFFYRVQVKAGNRLEEANRMERVMTESGFPDAFVVAR</sequence>
<dbReference type="PANTHER" id="PTHR34183:SF1">
    <property type="entry name" value="ENDOLYTIC PEPTIDOGLYCAN TRANSGLYCOSYLASE RLPA"/>
    <property type="match status" value="1"/>
</dbReference>
<comment type="similarity">
    <text evidence="4 5">Belongs to the RlpA family.</text>
</comment>
<dbReference type="GO" id="GO:0008932">
    <property type="term" value="F:lytic endotransglycosylase activity"/>
    <property type="evidence" value="ECO:0007669"/>
    <property type="project" value="UniProtKB-UniRule"/>
</dbReference>
<keyword evidence="4" id="KW-1003">Cell membrane</keyword>
<evidence type="ECO:0000256" key="1">
    <source>
        <dbReference type="ARBA" id="ARBA00022729"/>
    </source>
</evidence>
<evidence type="ECO:0000256" key="4">
    <source>
        <dbReference type="HAMAP-Rule" id="MF_02071"/>
    </source>
</evidence>
<dbReference type="InterPro" id="IPR012997">
    <property type="entry name" value="RplA"/>
</dbReference>
<dbReference type="EC" id="4.2.2.-" evidence="4"/>
<feature type="domain" description="SPOR" evidence="6">
    <location>
        <begin position="182"/>
        <end position="261"/>
    </location>
</feature>
<dbReference type="InterPro" id="IPR036680">
    <property type="entry name" value="SPOR-like_sf"/>
</dbReference>
<keyword evidence="3 4" id="KW-0961">Cell wall biogenesis/degradation</keyword>
<protein>
    <recommendedName>
        <fullName evidence="4">Probable endolytic peptidoglycan transglycosylase RlpA</fullName>
        <ecNumber evidence="4">4.2.2.-</ecNumber>
    </recommendedName>
</protein>
<dbReference type="GO" id="GO:0005886">
    <property type="term" value="C:plasma membrane"/>
    <property type="evidence" value="ECO:0007669"/>
    <property type="project" value="UniProtKB-SubCell"/>
</dbReference>
<evidence type="ECO:0000256" key="5">
    <source>
        <dbReference type="RuleBase" id="RU003495"/>
    </source>
</evidence>
<dbReference type="PROSITE" id="PS51724">
    <property type="entry name" value="SPOR"/>
    <property type="match status" value="1"/>
</dbReference>
<organism evidence="7 8">
    <name type="scientific">Candidatus Desulfobia pelagia</name>
    <dbReference type="NCBI Taxonomy" id="2841692"/>
    <lineage>
        <taxon>Bacteria</taxon>
        <taxon>Pseudomonadati</taxon>
        <taxon>Thermodesulfobacteriota</taxon>
        <taxon>Desulfobulbia</taxon>
        <taxon>Desulfobulbales</taxon>
        <taxon>Desulfobulbaceae</taxon>
        <taxon>Candidatus Desulfobia</taxon>
    </lineage>
</organism>
<dbReference type="AlphaFoldDB" id="A0A8J6NCC9"/>
<proteinExistence type="inferred from homology"/>
<dbReference type="EMBL" id="JACNJZ010000133">
    <property type="protein sequence ID" value="MBC8318146.1"/>
    <property type="molecule type" value="Genomic_DNA"/>
</dbReference>
<keyword evidence="4" id="KW-0564">Palmitate</keyword>
<accession>A0A8J6NCC9</accession>
<dbReference type="Proteomes" id="UP000614424">
    <property type="component" value="Unassembled WGS sequence"/>
</dbReference>
<dbReference type="InterPro" id="IPR036908">
    <property type="entry name" value="RlpA-like_sf"/>
</dbReference>
<dbReference type="InterPro" id="IPR009009">
    <property type="entry name" value="RlpA-like_DPBB"/>
</dbReference>
<keyword evidence="4" id="KW-0472">Membrane</keyword>
<comment type="subcellular location">
    <subcellularLocation>
        <location evidence="4">Cell membrane</location>
        <topology evidence="4">Lipid-anchor</topology>
    </subcellularLocation>
</comment>
<dbReference type="SUPFAM" id="SSF50685">
    <property type="entry name" value="Barwin-like endoglucanases"/>
    <property type="match status" value="1"/>
</dbReference>
<comment type="function">
    <text evidence="4">Lytic transglycosylase with a strong preference for naked glycan strands that lack stem peptides.</text>
</comment>
<dbReference type="PROSITE" id="PS51257">
    <property type="entry name" value="PROKAR_LIPOPROTEIN"/>
    <property type="match status" value="1"/>
</dbReference>
<comment type="caution">
    <text evidence="7">The sequence shown here is derived from an EMBL/GenBank/DDBJ whole genome shotgun (WGS) entry which is preliminary data.</text>
</comment>
<dbReference type="GO" id="GO:0042834">
    <property type="term" value="F:peptidoglycan binding"/>
    <property type="evidence" value="ECO:0007669"/>
    <property type="project" value="InterPro"/>
</dbReference>
<dbReference type="CDD" id="cd22268">
    <property type="entry name" value="DPBB_RlpA-like"/>
    <property type="match status" value="1"/>
</dbReference>
<dbReference type="InterPro" id="IPR007730">
    <property type="entry name" value="SPOR-like_dom"/>
</dbReference>
<dbReference type="PANTHER" id="PTHR34183">
    <property type="entry name" value="ENDOLYTIC PEPTIDOGLYCAN TRANSGLYCOSYLASE RLPA"/>
    <property type="match status" value="1"/>
</dbReference>
<keyword evidence="2 4" id="KW-0456">Lyase</keyword>
<dbReference type="GO" id="GO:0071555">
    <property type="term" value="P:cell wall organization"/>
    <property type="evidence" value="ECO:0007669"/>
    <property type="project" value="UniProtKB-KW"/>
</dbReference>
<gene>
    <name evidence="4" type="primary">rlpA</name>
    <name evidence="7" type="ORF">H8E41_09585</name>
</gene>